<dbReference type="Proteomes" id="UP000729402">
    <property type="component" value="Unassembled WGS sequence"/>
</dbReference>
<dbReference type="OrthoDB" id="663742at2759"/>
<dbReference type="EMBL" id="JAAALK010000287">
    <property type="protein sequence ID" value="KAG8059087.1"/>
    <property type="molecule type" value="Genomic_DNA"/>
</dbReference>
<gene>
    <name evidence="2" type="ORF">GUJ93_ZPchr0002g24772</name>
</gene>
<feature type="region of interest" description="Disordered" evidence="1">
    <location>
        <begin position="189"/>
        <end position="219"/>
    </location>
</feature>
<protein>
    <submittedName>
        <fullName evidence="2">Uncharacterized protein</fullName>
    </submittedName>
</protein>
<proteinExistence type="predicted"/>
<feature type="region of interest" description="Disordered" evidence="1">
    <location>
        <begin position="391"/>
        <end position="461"/>
    </location>
</feature>
<comment type="caution">
    <text evidence="2">The sequence shown here is derived from an EMBL/GenBank/DDBJ whole genome shotgun (WGS) entry which is preliminary data.</text>
</comment>
<reference evidence="2" key="2">
    <citation type="submission" date="2021-02" db="EMBL/GenBank/DDBJ databases">
        <authorList>
            <person name="Kimball J.A."/>
            <person name="Haas M.W."/>
            <person name="Macchietto M."/>
            <person name="Kono T."/>
            <person name="Duquette J."/>
            <person name="Shao M."/>
        </authorList>
    </citation>
    <scope>NUCLEOTIDE SEQUENCE</scope>
    <source>
        <tissue evidence="2">Fresh leaf tissue</tissue>
    </source>
</reference>
<accession>A0A8J5V4K8</accession>
<keyword evidence="3" id="KW-1185">Reference proteome</keyword>
<feature type="compositionally biased region" description="Acidic residues" evidence="1">
    <location>
        <begin position="395"/>
        <end position="415"/>
    </location>
</feature>
<evidence type="ECO:0000256" key="1">
    <source>
        <dbReference type="SAM" id="MobiDB-lite"/>
    </source>
</evidence>
<reference evidence="2" key="1">
    <citation type="journal article" date="2021" name="bioRxiv">
        <title>Whole Genome Assembly and Annotation of Northern Wild Rice, Zizania palustris L., Supports a Whole Genome Duplication in the Zizania Genus.</title>
        <authorList>
            <person name="Haas M."/>
            <person name="Kono T."/>
            <person name="Macchietto M."/>
            <person name="Millas R."/>
            <person name="McGilp L."/>
            <person name="Shao M."/>
            <person name="Duquette J."/>
            <person name="Hirsch C.N."/>
            <person name="Kimball J."/>
        </authorList>
    </citation>
    <scope>NUCLEOTIDE SEQUENCE</scope>
    <source>
        <tissue evidence="2">Fresh leaf tissue</tissue>
    </source>
</reference>
<evidence type="ECO:0000313" key="2">
    <source>
        <dbReference type="EMBL" id="KAG8059087.1"/>
    </source>
</evidence>
<dbReference type="PANTHER" id="PTHR46136">
    <property type="entry name" value="TRANSCRIPTION FACTOR GTE8"/>
    <property type="match status" value="1"/>
</dbReference>
<dbReference type="InterPro" id="IPR052442">
    <property type="entry name" value="Env_Response_Regulator"/>
</dbReference>
<evidence type="ECO:0000313" key="3">
    <source>
        <dbReference type="Proteomes" id="UP000729402"/>
    </source>
</evidence>
<dbReference type="AlphaFoldDB" id="A0A8J5V4K8"/>
<feature type="compositionally biased region" description="Polar residues" evidence="1">
    <location>
        <begin position="205"/>
        <end position="215"/>
    </location>
</feature>
<feature type="region of interest" description="Disordered" evidence="1">
    <location>
        <begin position="1"/>
        <end position="27"/>
    </location>
</feature>
<feature type="compositionally biased region" description="Basic residues" evidence="1">
    <location>
        <begin position="16"/>
        <end position="25"/>
    </location>
</feature>
<organism evidence="2 3">
    <name type="scientific">Zizania palustris</name>
    <name type="common">Northern wild rice</name>
    <dbReference type="NCBI Taxonomy" id="103762"/>
    <lineage>
        <taxon>Eukaryota</taxon>
        <taxon>Viridiplantae</taxon>
        <taxon>Streptophyta</taxon>
        <taxon>Embryophyta</taxon>
        <taxon>Tracheophyta</taxon>
        <taxon>Spermatophyta</taxon>
        <taxon>Magnoliopsida</taxon>
        <taxon>Liliopsida</taxon>
        <taxon>Poales</taxon>
        <taxon>Poaceae</taxon>
        <taxon>BOP clade</taxon>
        <taxon>Oryzoideae</taxon>
        <taxon>Oryzeae</taxon>
        <taxon>Zizaniinae</taxon>
        <taxon>Zizania</taxon>
    </lineage>
</organism>
<sequence>MVRRRADPEEPSAAPGRKRSKRSRAARGGAFGVRKTVFAIGGMSSLVRQRLAKRLRSELADVRALLEKAELILAPVAGKSGLATSSSSPAAPCGGKDGRSVVAGVRSGGAPLGAGRNKLAKKRKVSFLVQHAEEPKMTPDGRKRLAALMALRSAELHRHGSSGKAEIFVRSMDDASLFELMQQLDKRTKHISSPGHEPMDASAVIQPSLSPSPRQRQADGKVVVVEEDEDVDICGGASPVATALSSLFPYYNELVGATGVNLLSPLQRKYSALAERVDVVSPIATTLPSLLPGYNELVGATGVNLLSLLPHKYVALVERADASPIATTLSSLLPEYSDLVDATGVKTLSPLPRRHIALAEEDEYVDICGDTSPVVILKNLGEIISNNCSSLSSDFDSDSDSSSDSDSDTDSEADEIAGNPAPAVPPNNASVNSAQPSEVEQSAKQETLPEQRAAATSPKPLTDLIAKAQGALARRRQEELAQARGKARQELLEMERRALASNVIHPMDMQLLGIAAVEYMVSSDEEVCRALSTDSVLCFAPRPSCPSVLQKLGLFLKADKEQQQTGFAVDAEDDVEEGLITEMSRKCSTQMNCELYCFSVGITVKLHQSNCSRNIQKREGLWSLAAAALQSNRPEVSLYL</sequence>
<dbReference type="PANTHER" id="PTHR46136:SF8">
    <property type="entry name" value="OS05G0324000 PROTEIN"/>
    <property type="match status" value="1"/>
</dbReference>
<name>A0A8J5V4K8_ZIZPA</name>